<comment type="caution">
    <text evidence="1">The sequence shown here is derived from an EMBL/GenBank/DDBJ whole genome shotgun (WGS) entry which is preliminary data.</text>
</comment>
<name>A0A7X0DW92_RHILE</name>
<dbReference type="AlphaFoldDB" id="A0A7X0DW92"/>
<reference evidence="1 2" key="1">
    <citation type="submission" date="2020-08" db="EMBL/GenBank/DDBJ databases">
        <title>Genomic Encyclopedia of Type Strains, Phase IV (KMG-V): Genome sequencing to study the core and pangenomes of soil and plant-associated prokaryotes.</title>
        <authorList>
            <person name="Whitman W."/>
        </authorList>
    </citation>
    <scope>NUCLEOTIDE SEQUENCE [LARGE SCALE GENOMIC DNA]</scope>
    <source>
        <strain evidence="1 2">SEMIA 4011</strain>
    </source>
</reference>
<dbReference type="InterPro" id="IPR008767">
    <property type="entry name" value="Phage_SPP1_head-tail_adaptor"/>
</dbReference>
<sequence length="118" mass="13101">MTNSKGAGRLREKMFFQRRQLLDDGFGNEQAGDWETIFTSAAGLTPLKGSEPVIASRLSGVQPFVLRIRSCRAARDVTTAWRAVDVRNQSRIFNITSVANFDEKNAYLDMMAVQGVAT</sequence>
<dbReference type="Gene3D" id="2.40.10.270">
    <property type="entry name" value="Bacteriophage SPP1 head-tail adaptor protein"/>
    <property type="match status" value="1"/>
</dbReference>
<dbReference type="Proteomes" id="UP000517187">
    <property type="component" value="Unassembled WGS sequence"/>
</dbReference>
<proteinExistence type="predicted"/>
<evidence type="ECO:0000313" key="2">
    <source>
        <dbReference type="Proteomes" id="UP000517187"/>
    </source>
</evidence>
<evidence type="ECO:0000313" key="1">
    <source>
        <dbReference type="EMBL" id="MBB6224564.1"/>
    </source>
</evidence>
<protein>
    <submittedName>
        <fullName evidence="1">Head-tail adaptor</fullName>
    </submittedName>
</protein>
<dbReference type="InterPro" id="IPR038666">
    <property type="entry name" value="SSP1_head-tail_sf"/>
</dbReference>
<dbReference type="RefSeq" id="WP_184696970.1">
    <property type="nucleotide sequence ID" value="NZ_JACIIJ010000016.1"/>
</dbReference>
<organism evidence="1 2">
    <name type="scientific">Rhizobium leguminosarum</name>
    <dbReference type="NCBI Taxonomy" id="384"/>
    <lineage>
        <taxon>Bacteria</taxon>
        <taxon>Pseudomonadati</taxon>
        <taxon>Pseudomonadota</taxon>
        <taxon>Alphaproteobacteria</taxon>
        <taxon>Hyphomicrobiales</taxon>
        <taxon>Rhizobiaceae</taxon>
        <taxon>Rhizobium/Agrobacterium group</taxon>
        <taxon>Rhizobium</taxon>
    </lineage>
</organism>
<gene>
    <name evidence="1" type="ORF">GGE66_005579</name>
</gene>
<accession>A0A7X0DW92</accession>
<dbReference type="EMBL" id="JACIIJ010000016">
    <property type="protein sequence ID" value="MBB6224564.1"/>
    <property type="molecule type" value="Genomic_DNA"/>
</dbReference>
<dbReference type="Pfam" id="PF05521">
    <property type="entry name" value="Phage_HCP"/>
    <property type="match status" value="1"/>
</dbReference>